<dbReference type="CDD" id="cd00130">
    <property type="entry name" value="PAS"/>
    <property type="match status" value="1"/>
</dbReference>
<dbReference type="EMBL" id="DSRU01000385">
    <property type="protein sequence ID" value="HFN01222.1"/>
    <property type="molecule type" value="Genomic_DNA"/>
</dbReference>
<evidence type="ECO:0000256" key="2">
    <source>
        <dbReference type="ARBA" id="ARBA00012438"/>
    </source>
</evidence>
<dbReference type="InterPro" id="IPR035965">
    <property type="entry name" value="PAS-like_dom_sf"/>
</dbReference>
<dbReference type="PANTHER" id="PTHR44757:SF2">
    <property type="entry name" value="BIOFILM ARCHITECTURE MAINTENANCE PROTEIN MBAA"/>
    <property type="match status" value="1"/>
</dbReference>
<evidence type="ECO:0000259" key="4">
    <source>
        <dbReference type="PROSITE" id="PS50112"/>
    </source>
</evidence>
<gene>
    <name evidence="6" type="ORF">ENR64_26430</name>
</gene>
<dbReference type="InterPro" id="IPR001610">
    <property type="entry name" value="PAC"/>
</dbReference>
<evidence type="ECO:0000259" key="5">
    <source>
        <dbReference type="PROSITE" id="PS50113"/>
    </source>
</evidence>
<comment type="catalytic activity">
    <reaction evidence="1">
        <text>ATP + protein L-histidine = ADP + protein N-phospho-L-histidine.</text>
        <dbReference type="EC" id="2.7.13.3"/>
    </reaction>
</comment>
<dbReference type="InterPro" id="IPR000700">
    <property type="entry name" value="PAS-assoc_C"/>
</dbReference>
<proteinExistence type="predicted"/>
<dbReference type="InterPro" id="IPR003661">
    <property type="entry name" value="HisK_dim/P_dom"/>
</dbReference>
<dbReference type="InterPro" id="IPR000014">
    <property type="entry name" value="PAS"/>
</dbReference>
<feature type="domain" description="PAS" evidence="4">
    <location>
        <begin position="37"/>
        <end position="104"/>
    </location>
</feature>
<dbReference type="AlphaFoldDB" id="A0A7C3PU28"/>
<evidence type="ECO:0000313" key="6">
    <source>
        <dbReference type="EMBL" id="HFN01222.1"/>
    </source>
</evidence>
<comment type="caution">
    <text evidence="6">The sequence shown here is derived from an EMBL/GenBank/DDBJ whole genome shotgun (WGS) entry which is preliminary data.</text>
</comment>
<dbReference type="SUPFAM" id="SSF47384">
    <property type="entry name" value="Homodimeric domain of signal transducing histidine kinase"/>
    <property type="match status" value="1"/>
</dbReference>
<dbReference type="GO" id="GO:0000155">
    <property type="term" value="F:phosphorelay sensor kinase activity"/>
    <property type="evidence" value="ECO:0007669"/>
    <property type="project" value="InterPro"/>
</dbReference>
<protein>
    <recommendedName>
        <fullName evidence="2">histidine kinase</fullName>
        <ecNumber evidence="2">2.7.13.3</ecNumber>
    </recommendedName>
</protein>
<dbReference type="SMART" id="SM00086">
    <property type="entry name" value="PAC"/>
    <property type="match status" value="1"/>
</dbReference>
<dbReference type="SUPFAM" id="SSF55785">
    <property type="entry name" value="PYP-like sensor domain (PAS domain)"/>
    <property type="match status" value="1"/>
</dbReference>
<dbReference type="CDD" id="cd00082">
    <property type="entry name" value="HisKA"/>
    <property type="match status" value="1"/>
</dbReference>
<accession>A0A7C3PU28</accession>
<keyword evidence="3" id="KW-0175">Coiled coil</keyword>
<feature type="domain" description="PAC" evidence="5">
    <location>
        <begin position="119"/>
        <end position="171"/>
    </location>
</feature>
<name>A0A7C3PU28_9CYAN</name>
<dbReference type="Pfam" id="PF13426">
    <property type="entry name" value="PAS_9"/>
    <property type="match status" value="1"/>
</dbReference>
<dbReference type="Gene3D" id="1.10.287.130">
    <property type="match status" value="1"/>
</dbReference>
<dbReference type="EC" id="2.7.13.3" evidence="2"/>
<feature type="coiled-coil region" evidence="3">
    <location>
        <begin position="155"/>
        <end position="211"/>
    </location>
</feature>
<sequence length="259" mass="29749">MTNAMSKYASTLVPAECELFYDEVLMLRQRVAELEHTEESLKRSLKDLADVKFALDQSSIVAITDRVGVITYVNEKFCEISQYAPWELIGQNHRIINSGYHPKEFFIKMWETITQGKVWRGEVKNRAKDGSFYWVDTTIVPFLDNRGKPYQYVAIRNDITACKQTKEALQQLNEQLEARVEQRTAELEASQANLRQQAHDLSQALQELQHTQVQLIQSEKMSSLGQLVAGIAHEINNPVNFIYGNLNYASNSHFETFVL</sequence>
<evidence type="ECO:0000256" key="3">
    <source>
        <dbReference type="SAM" id="Coils"/>
    </source>
</evidence>
<dbReference type="InterPro" id="IPR036097">
    <property type="entry name" value="HisK_dim/P_sf"/>
</dbReference>
<dbReference type="PROSITE" id="PS50112">
    <property type="entry name" value="PAS"/>
    <property type="match status" value="1"/>
</dbReference>
<dbReference type="InterPro" id="IPR052155">
    <property type="entry name" value="Biofilm_reg_signaling"/>
</dbReference>
<dbReference type="NCBIfam" id="TIGR00229">
    <property type="entry name" value="sensory_box"/>
    <property type="match status" value="1"/>
</dbReference>
<evidence type="ECO:0000256" key="1">
    <source>
        <dbReference type="ARBA" id="ARBA00000085"/>
    </source>
</evidence>
<organism evidence="6">
    <name type="scientific">Oscillatoriales cyanobacterium SpSt-418</name>
    <dbReference type="NCBI Taxonomy" id="2282169"/>
    <lineage>
        <taxon>Bacteria</taxon>
        <taxon>Bacillati</taxon>
        <taxon>Cyanobacteriota</taxon>
        <taxon>Cyanophyceae</taxon>
        <taxon>Oscillatoriophycideae</taxon>
        <taxon>Oscillatoriales</taxon>
    </lineage>
</organism>
<reference evidence="6" key="1">
    <citation type="journal article" date="2020" name="mSystems">
        <title>Genome- and Community-Level Interaction Insights into Carbon Utilization and Element Cycling Functions of Hydrothermarchaeota in Hydrothermal Sediment.</title>
        <authorList>
            <person name="Zhou Z."/>
            <person name="Liu Y."/>
            <person name="Xu W."/>
            <person name="Pan J."/>
            <person name="Luo Z.H."/>
            <person name="Li M."/>
        </authorList>
    </citation>
    <scope>NUCLEOTIDE SEQUENCE [LARGE SCALE GENOMIC DNA]</scope>
    <source>
        <strain evidence="6">SpSt-418</strain>
    </source>
</reference>
<dbReference type="PROSITE" id="PS50113">
    <property type="entry name" value="PAC"/>
    <property type="match status" value="1"/>
</dbReference>
<dbReference type="Gene3D" id="3.30.450.20">
    <property type="entry name" value="PAS domain"/>
    <property type="match status" value="1"/>
</dbReference>
<dbReference type="PANTHER" id="PTHR44757">
    <property type="entry name" value="DIGUANYLATE CYCLASE DGCP"/>
    <property type="match status" value="1"/>
</dbReference>